<dbReference type="Proteomes" id="UP001460270">
    <property type="component" value="Unassembled WGS sequence"/>
</dbReference>
<name>A0AAW0N6T9_9GOBI</name>
<proteinExistence type="predicted"/>
<organism evidence="2 3">
    <name type="scientific">Mugilogobius chulae</name>
    <name type="common">yellowstripe goby</name>
    <dbReference type="NCBI Taxonomy" id="88201"/>
    <lineage>
        <taxon>Eukaryota</taxon>
        <taxon>Metazoa</taxon>
        <taxon>Chordata</taxon>
        <taxon>Craniata</taxon>
        <taxon>Vertebrata</taxon>
        <taxon>Euteleostomi</taxon>
        <taxon>Actinopterygii</taxon>
        <taxon>Neopterygii</taxon>
        <taxon>Teleostei</taxon>
        <taxon>Neoteleostei</taxon>
        <taxon>Acanthomorphata</taxon>
        <taxon>Gobiaria</taxon>
        <taxon>Gobiiformes</taxon>
        <taxon>Gobioidei</taxon>
        <taxon>Gobiidae</taxon>
        <taxon>Gobionellinae</taxon>
        <taxon>Mugilogobius</taxon>
    </lineage>
</organism>
<feature type="compositionally biased region" description="Polar residues" evidence="1">
    <location>
        <begin position="15"/>
        <end position="37"/>
    </location>
</feature>
<evidence type="ECO:0008006" key="4">
    <source>
        <dbReference type="Google" id="ProtNLM"/>
    </source>
</evidence>
<evidence type="ECO:0000256" key="1">
    <source>
        <dbReference type="SAM" id="MobiDB-lite"/>
    </source>
</evidence>
<dbReference type="EMBL" id="JBBPFD010000019">
    <property type="protein sequence ID" value="KAK7886588.1"/>
    <property type="molecule type" value="Genomic_DNA"/>
</dbReference>
<sequence>MAGSGAHRALRTERYAQSVTLRALRTESTSKQQQHLGSGNDVIRPVSHKDRRTGRAPNSPSDTSEHSSYKTLERYIMARTKRCLCWVFSPQPEEAAVAHGTGLHSRDRPGDRPGIGGIQAGDSRQLSRAAARVRRREGWVCTCHRPRGSPCPWVPNSSSRAPGPVLSRYSLSTVRQSGSWSGGAVRAARSSALELRTAFLLAVSAFTRDYRVDRHMCSVRGTRRRPHNRGLWRRSHRRSADQKVLKKGLYNYREPAEMNEDPQDNLAKVKKVAVQVLRVVGAISSAAAVVNPIFGVVGSLIGIVTDHIDDEDMRKLKNQFASVNRALDDISKQIDGTLLQINKETVDSQYSTVEENLRHQYKKFMEMVEARPDLRERKMEEFKTSYKFGKFDQSLFTLYDGVMGKPKLFGRPILDVYLKHSNFNRGIMEELCKRLAYLFYMGIMARIGYAGLVGQNEKRLIEKWAKQMDQVHKKMQEALMRCS</sequence>
<dbReference type="AlphaFoldDB" id="A0AAW0N6T9"/>
<keyword evidence="3" id="KW-1185">Reference proteome</keyword>
<evidence type="ECO:0000313" key="2">
    <source>
        <dbReference type="EMBL" id="KAK7886588.1"/>
    </source>
</evidence>
<dbReference type="PANTHER" id="PTHR40472:SF7">
    <property type="entry name" value="PROTEIN RAPUNZEL"/>
    <property type="match status" value="1"/>
</dbReference>
<dbReference type="PANTHER" id="PTHR40472">
    <property type="entry name" value="RICIN B-TYPE LECTIN DOMAIN-CONTAINING PROTEIN"/>
    <property type="match status" value="1"/>
</dbReference>
<gene>
    <name evidence="2" type="ORF">WMY93_026209</name>
</gene>
<reference evidence="3" key="1">
    <citation type="submission" date="2024-04" db="EMBL/GenBank/DDBJ databases">
        <title>Salinicola lusitanus LLJ914,a marine bacterium isolated from the Okinawa Trough.</title>
        <authorList>
            <person name="Li J."/>
        </authorList>
    </citation>
    <scope>NUCLEOTIDE SEQUENCE [LARGE SCALE GENOMIC DNA]</scope>
</reference>
<protein>
    <recommendedName>
        <fullName evidence="4">Rapunzel 2</fullName>
    </recommendedName>
</protein>
<comment type="caution">
    <text evidence="2">The sequence shown here is derived from an EMBL/GenBank/DDBJ whole genome shotgun (WGS) entry which is preliminary data.</text>
</comment>
<evidence type="ECO:0000313" key="3">
    <source>
        <dbReference type="Proteomes" id="UP001460270"/>
    </source>
</evidence>
<dbReference type="InterPro" id="IPR039051">
    <property type="entry name" value="SE-CTX-like"/>
</dbReference>
<feature type="region of interest" description="Disordered" evidence="1">
    <location>
        <begin position="1"/>
        <end position="68"/>
    </location>
</feature>
<accession>A0AAW0N6T9</accession>
<feature type="region of interest" description="Disordered" evidence="1">
    <location>
        <begin position="101"/>
        <end position="126"/>
    </location>
</feature>